<dbReference type="AlphaFoldDB" id="A0A8J9S553"/>
<evidence type="ECO:0000256" key="1">
    <source>
        <dbReference type="ARBA" id="ARBA00004474"/>
    </source>
</evidence>
<feature type="compositionally biased region" description="Polar residues" evidence="3">
    <location>
        <begin position="39"/>
        <end position="48"/>
    </location>
</feature>
<evidence type="ECO:0000256" key="3">
    <source>
        <dbReference type="SAM" id="MobiDB-lite"/>
    </source>
</evidence>
<proteinExistence type="predicted"/>
<accession>A0A8J9S553</accession>
<name>A0A8J9S553_PHATR</name>
<reference evidence="6" key="1">
    <citation type="submission" date="2022-02" db="EMBL/GenBank/DDBJ databases">
        <authorList>
            <person name="Giguere J D."/>
        </authorList>
    </citation>
    <scope>NUCLEOTIDE SEQUENCE</scope>
    <source>
        <strain evidence="6">CCAP 1055/1</strain>
    </source>
</reference>
<keyword evidence="4" id="KW-0732">Signal</keyword>
<feature type="chain" id="PRO_5035481657" description="Plastid lipid-associated protein/fibrillin conserved domain-containing protein" evidence="4">
    <location>
        <begin position="22"/>
        <end position="314"/>
    </location>
</feature>
<dbReference type="GO" id="GO:0009536">
    <property type="term" value="C:plastid"/>
    <property type="evidence" value="ECO:0007669"/>
    <property type="project" value="UniProtKB-SubCell"/>
</dbReference>
<feature type="domain" description="Plastid lipid-associated protein/fibrillin conserved" evidence="5">
    <location>
        <begin position="99"/>
        <end position="279"/>
    </location>
</feature>
<evidence type="ECO:0000313" key="6">
    <source>
        <dbReference type="EMBL" id="CAG9279947.1"/>
    </source>
</evidence>
<dbReference type="Pfam" id="PF04755">
    <property type="entry name" value="PAP_fibrillin"/>
    <property type="match status" value="1"/>
</dbReference>
<dbReference type="Proteomes" id="UP000836788">
    <property type="component" value="Chromosome 12"/>
</dbReference>
<feature type="signal peptide" evidence="4">
    <location>
        <begin position="1"/>
        <end position="21"/>
    </location>
</feature>
<sequence>MRLTLPIATLVALGASSSVSALSVLGPPSSSHHTAALARTSSKTSSRLFMSEPSDTSTDDTSFIYASDGDSDVVDTESSNYTPTAGEAMVSNIMDMMPRQLGADNVSDEARSAINEALYKLEALNPTTSPTVSPLLNGVWELRYVGGYSSDWALPSPTRQLALFLYSGGYSPGTFALALAQKLPSSVVDVGDLEIAISRQQPRVEATVPVKILGGGESKIVVQARLETKSDLRMRETYESAQLVGNNVIELPQPLQYARDLYVTYVDEDLLIVRDASGVPEVLVRKEKTFSKVWGVEPGQADLDGEGPSGVSEF</sequence>
<evidence type="ECO:0000256" key="2">
    <source>
        <dbReference type="ARBA" id="ARBA00022640"/>
    </source>
</evidence>
<gene>
    <name evidence="6" type="ORF">PTTT1_LOCUS11711</name>
</gene>
<organism evidence="6">
    <name type="scientific">Phaeodactylum tricornutum</name>
    <name type="common">Diatom</name>
    <dbReference type="NCBI Taxonomy" id="2850"/>
    <lineage>
        <taxon>Eukaryota</taxon>
        <taxon>Sar</taxon>
        <taxon>Stramenopiles</taxon>
        <taxon>Ochrophyta</taxon>
        <taxon>Bacillariophyta</taxon>
        <taxon>Bacillariophyceae</taxon>
        <taxon>Bacillariophycidae</taxon>
        <taxon>Naviculales</taxon>
        <taxon>Phaeodactylaceae</taxon>
        <taxon>Phaeodactylum</taxon>
    </lineage>
</organism>
<comment type="subcellular location">
    <subcellularLocation>
        <location evidence="1">Plastid</location>
    </subcellularLocation>
</comment>
<evidence type="ECO:0000259" key="5">
    <source>
        <dbReference type="Pfam" id="PF04755"/>
    </source>
</evidence>
<protein>
    <recommendedName>
        <fullName evidence="5">Plastid lipid-associated protein/fibrillin conserved domain-containing protein</fullName>
    </recommendedName>
</protein>
<dbReference type="InterPro" id="IPR039633">
    <property type="entry name" value="PAP"/>
</dbReference>
<dbReference type="EMBL" id="OU594953">
    <property type="protein sequence ID" value="CAG9279947.1"/>
    <property type="molecule type" value="Genomic_DNA"/>
</dbReference>
<evidence type="ECO:0000256" key="4">
    <source>
        <dbReference type="SAM" id="SignalP"/>
    </source>
</evidence>
<feature type="region of interest" description="Disordered" evidence="3">
    <location>
        <begin position="26"/>
        <end position="60"/>
    </location>
</feature>
<dbReference type="InterPro" id="IPR006843">
    <property type="entry name" value="PAP/fibrillin_dom"/>
</dbReference>
<keyword evidence="2" id="KW-0934">Plastid</keyword>
<dbReference type="PANTHER" id="PTHR31906">
    <property type="entry name" value="PLASTID-LIPID-ASSOCIATED PROTEIN 4, CHLOROPLASTIC-RELATED"/>
    <property type="match status" value="1"/>
</dbReference>